<dbReference type="SUPFAM" id="SSF52833">
    <property type="entry name" value="Thioredoxin-like"/>
    <property type="match status" value="1"/>
</dbReference>
<feature type="transmembrane region" description="Helical" evidence="10">
    <location>
        <begin position="611"/>
        <end position="631"/>
    </location>
</feature>
<feature type="signal peptide" evidence="11">
    <location>
        <begin position="1"/>
        <end position="16"/>
    </location>
</feature>
<dbReference type="Gene3D" id="1.20.120.1960">
    <property type="entry name" value="QSOX sulfhydryl oxidase domain"/>
    <property type="match status" value="1"/>
</dbReference>
<keyword evidence="4 11" id="KW-0732">Signal</keyword>
<evidence type="ECO:0000256" key="1">
    <source>
        <dbReference type="ARBA" id="ARBA00001974"/>
    </source>
</evidence>
<evidence type="ECO:0000256" key="5">
    <source>
        <dbReference type="ARBA" id="ARBA00022827"/>
    </source>
</evidence>
<dbReference type="InterPro" id="IPR017905">
    <property type="entry name" value="ERV/ALR_sulphydryl_oxidase"/>
</dbReference>
<keyword evidence="5 10" id="KW-0274">FAD</keyword>
<keyword evidence="3 10" id="KW-0285">Flavoprotein</keyword>
<dbReference type="EC" id="1.8.3.2" evidence="10"/>
<evidence type="ECO:0000256" key="11">
    <source>
        <dbReference type="SAM" id="SignalP"/>
    </source>
</evidence>
<dbReference type="GO" id="GO:0006457">
    <property type="term" value="P:protein folding"/>
    <property type="evidence" value="ECO:0007669"/>
    <property type="project" value="TreeGrafter"/>
</dbReference>
<dbReference type="EMBL" id="CAJNOC010000276">
    <property type="protein sequence ID" value="CAF0737484.1"/>
    <property type="molecule type" value="Genomic_DNA"/>
</dbReference>
<dbReference type="FunFam" id="1.20.120.1960:FF:000001">
    <property type="entry name" value="Sulfhydryl oxidase"/>
    <property type="match status" value="1"/>
</dbReference>
<name>A0A813NC60_9BILA</name>
<comment type="catalytic activity">
    <reaction evidence="9 10">
        <text>2 R'C(R)SH + O2 = R'C(R)S-S(R)CR' + H2O2</text>
        <dbReference type="Rhea" id="RHEA:17357"/>
        <dbReference type="ChEBI" id="CHEBI:15379"/>
        <dbReference type="ChEBI" id="CHEBI:16240"/>
        <dbReference type="ChEBI" id="CHEBI:16520"/>
        <dbReference type="ChEBI" id="CHEBI:17412"/>
        <dbReference type="EC" id="1.8.3.2"/>
    </reaction>
</comment>
<keyword evidence="8" id="KW-0325">Glycoprotein</keyword>
<dbReference type="InterPro" id="IPR017937">
    <property type="entry name" value="Thioredoxin_CS"/>
</dbReference>
<evidence type="ECO:0000256" key="9">
    <source>
        <dbReference type="ARBA" id="ARBA00048864"/>
    </source>
</evidence>
<feature type="domain" description="Thioredoxin" evidence="13">
    <location>
        <begin position="13"/>
        <end position="149"/>
    </location>
</feature>
<keyword evidence="10" id="KW-0472">Membrane</keyword>
<comment type="cofactor">
    <cofactor evidence="1 10">
        <name>FAD</name>
        <dbReference type="ChEBI" id="CHEBI:57692"/>
    </cofactor>
</comment>
<dbReference type="PROSITE" id="PS51324">
    <property type="entry name" value="ERV_ALR"/>
    <property type="match status" value="1"/>
</dbReference>
<dbReference type="Gene3D" id="3.40.30.10">
    <property type="entry name" value="Glutaredoxin"/>
    <property type="match status" value="2"/>
</dbReference>
<accession>A0A813NC60</accession>
<dbReference type="GO" id="GO:0003756">
    <property type="term" value="F:protein disulfide isomerase activity"/>
    <property type="evidence" value="ECO:0007669"/>
    <property type="project" value="TreeGrafter"/>
</dbReference>
<dbReference type="Pfam" id="PF18371">
    <property type="entry name" value="FAD_SOX"/>
    <property type="match status" value="1"/>
</dbReference>
<dbReference type="PANTHER" id="PTHR22897:SF8">
    <property type="entry name" value="SULFHYDRYL OXIDASE"/>
    <property type="match status" value="1"/>
</dbReference>
<evidence type="ECO:0000259" key="12">
    <source>
        <dbReference type="PROSITE" id="PS51324"/>
    </source>
</evidence>
<reference evidence="14" key="1">
    <citation type="submission" date="2021-02" db="EMBL/GenBank/DDBJ databases">
        <authorList>
            <person name="Nowell W R."/>
        </authorList>
    </citation>
    <scope>NUCLEOTIDE SEQUENCE</scope>
    <source>
        <strain evidence="14">Ploen Becks lab</strain>
    </source>
</reference>
<evidence type="ECO:0000256" key="6">
    <source>
        <dbReference type="ARBA" id="ARBA00023002"/>
    </source>
</evidence>
<dbReference type="AlphaFoldDB" id="A0A813NC60"/>
<dbReference type="PROSITE" id="PS00194">
    <property type="entry name" value="THIOREDOXIN_1"/>
    <property type="match status" value="1"/>
</dbReference>
<evidence type="ECO:0000256" key="8">
    <source>
        <dbReference type="ARBA" id="ARBA00023180"/>
    </source>
</evidence>
<evidence type="ECO:0000259" key="13">
    <source>
        <dbReference type="PROSITE" id="PS51352"/>
    </source>
</evidence>
<keyword evidence="10" id="KW-0812">Transmembrane</keyword>
<dbReference type="Pfam" id="PF04777">
    <property type="entry name" value="Evr1_Alr"/>
    <property type="match status" value="1"/>
</dbReference>
<feature type="chain" id="PRO_5032795541" description="Sulfhydryl oxidase" evidence="11">
    <location>
        <begin position="17"/>
        <end position="643"/>
    </location>
</feature>
<evidence type="ECO:0000313" key="15">
    <source>
        <dbReference type="Proteomes" id="UP000663879"/>
    </source>
</evidence>
<sequence>MLKFFLLFILINSLNGLNLPNGSPSLYIPVKDNIELLDTNNFKQSVFGSERAWFVEFYSHWCGACQRYAAHWKEIALKTKPWHSKVIQVAAINCADPINDDLCRDFNIEYYPTLRIFPPFAQYDKPEHDSKIINQKDDLEVEMIKYLEKIETLPKKWPIFKEFTSKRLDVLFVSNKNAKYALLMIEKKDSILGMQMMLDFAEHADNLIIRRTTEESNPLLIQKLNVNLRKLPIIFLIENSKGSLKKYESFSDSKKFIPNDLDSKLDEREKFKRMIEKFINDNISVLNNMENKIQIIDDKVDDIADEKSQENSNKISMLDLEASLNVMLRSEISHSNLLNGEKLASLKIWIKTLAKYFPGRKEVKEYLKNLDTKLNSLQTDEITGTQWKQMTNDAQTSDSFLADKSEWMNCKGSKPNFRGFPCSLWTLFHTLTVSQIEHENSKTKPFDDSFSVKEVFEPIRLFVKYFFRCQECSTNFQNETHDYLENLKQPHDAVLYLWKVHNRVNKRLASDLTTDPAHPKIQFPSKELCPNCYNGTEEFNEEETLKFLLSHYSSQNIQELKEDKLEDADSIGLDVNEKEFKIEGDGLNEDVDESLRVVENKEFEQSDSSSMLFWIFVFFVLIGSYLIYSNLKKGKYKLKKHIV</sequence>
<dbReference type="Pfam" id="PF00085">
    <property type="entry name" value="Thioredoxin"/>
    <property type="match status" value="1"/>
</dbReference>
<keyword evidence="15" id="KW-1185">Reference proteome</keyword>
<comment type="caution">
    <text evidence="14">The sequence shown here is derived from an EMBL/GenBank/DDBJ whole genome shotgun (WGS) entry which is preliminary data.</text>
</comment>
<evidence type="ECO:0000256" key="4">
    <source>
        <dbReference type="ARBA" id="ARBA00022729"/>
    </source>
</evidence>
<dbReference type="InterPro" id="IPR042568">
    <property type="entry name" value="QSOX_FAD-bd_sf"/>
</dbReference>
<keyword evidence="10" id="KW-1133">Transmembrane helix</keyword>
<dbReference type="InterPro" id="IPR036249">
    <property type="entry name" value="Thioredoxin-like_sf"/>
</dbReference>
<feature type="domain" description="ERV/ALR sulfhydryl oxidase" evidence="12">
    <location>
        <begin position="413"/>
        <end position="522"/>
    </location>
</feature>
<dbReference type="SUPFAM" id="SSF69000">
    <property type="entry name" value="FAD-dependent thiol oxidase"/>
    <property type="match status" value="1"/>
</dbReference>
<evidence type="ECO:0000313" key="14">
    <source>
        <dbReference type="EMBL" id="CAF0737484.1"/>
    </source>
</evidence>
<dbReference type="GO" id="GO:0000139">
    <property type="term" value="C:Golgi membrane"/>
    <property type="evidence" value="ECO:0007669"/>
    <property type="project" value="TreeGrafter"/>
</dbReference>
<dbReference type="PANTHER" id="PTHR22897">
    <property type="entry name" value="QUIESCIN Q6-RELATED SULFHYDRYL OXIDASE"/>
    <property type="match status" value="1"/>
</dbReference>
<dbReference type="InterPro" id="IPR040986">
    <property type="entry name" value="QSOX_FAD-bd_dom"/>
</dbReference>
<keyword evidence="6 10" id="KW-0560">Oxidoreductase</keyword>
<dbReference type="OrthoDB" id="59470at2759"/>
<dbReference type="Proteomes" id="UP000663879">
    <property type="component" value="Unassembled WGS sequence"/>
</dbReference>
<evidence type="ECO:0000256" key="7">
    <source>
        <dbReference type="ARBA" id="ARBA00023157"/>
    </source>
</evidence>
<gene>
    <name evidence="14" type="ORF">OXX778_LOCUS3208</name>
</gene>
<dbReference type="GO" id="GO:0005615">
    <property type="term" value="C:extracellular space"/>
    <property type="evidence" value="ECO:0007669"/>
    <property type="project" value="TreeGrafter"/>
</dbReference>
<evidence type="ECO:0000256" key="3">
    <source>
        <dbReference type="ARBA" id="ARBA00022630"/>
    </source>
</evidence>
<dbReference type="Gene3D" id="1.20.120.310">
    <property type="entry name" value="ERV/ALR sulfhydryl oxidase domain"/>
    <property type="match status" value="1"/>
</dbReference>
<organism evidence="14 15">
    <name type="scientific">Brachionus calyciflorus</name>
    <dbReference type="NCBI Taxonomy" id="104777"/>
    <lineage>
        <taxon>Eukaryota</taxon>
        <taxon>Metazoa</taxon>
        <taxon>Spiralia</taxon>
        <taxon>Gnathifera</taxon>
        <taxon>Rotifera</taxon>
        <taxon>Eurotatoria</taxon>
        <taxon>Monogononta</taxon>
        <taxon>Pseudotrocha</taxon>
        <taxon>Ploima</taxon>
        <taxon>Brachionidae</taxon>
        <taxon>Brachionus</taxon>
    </lineage>
</organism>
<protein>
    <recommendedName>
        <fullName evidence="10">Sulfhydryl oxidase</fullName>
        <ecNumber evidence="10">1.8.3.2</ecNumber>
    </recommendedName>
</protein>
<dbReference type="InterPro" id="IPR039798">
    <property type="entry name" value="Sulfhydryl_oxidase"/>
</dbReference>
<evidence type="ECO:0000256" key="10">
    <source>
        <dbReference type="RuleBase" id="RU371123"/>
    </source>
</evidence>
<proteinExistence type="inferred from homology"/>
<dbReference type="PROSITE" id="PS51352">
    <property type="entry name" value="THIOREDOXIN_2"/>
    <property type="match status" value="1"/>
</dbReference>
<keyword evidence="7" id="KW-1015">Disulfide bond</keyword>
<dbReference type="InterPro" id="IPR036774">
    <property type="entry name" value="ERV/ALR_sulphydryl_oxid_sf"/>
</dbReference>
<evidence type="ECO:0000256" key="2">
    <source>
        <dbReference type="ARBA" id="ARBA00006041"/>
    </source>
</evidence>
<dbReference type="GO" id="GO:0016971">
    <property type="term" value="F:flavin-dependent sulfhydryl oxidase activity"/>
    <property type="evidence" value="ECO:0007669"/>
    <property type="project" value="InterPro"/>
</dbReference>
<comment type="similarity">
    <text evidence="2">Belongs to the quiescin-sulfhydryl oxidase (QSOX) family.</text>
</comment>
<dbReference type="InterPro" id="IPR013766">
    <property type="entry name" value="Thioredoxin_domain"/>
</dbReference>